<comment type="PTM">
    <text evidence="11">Upon Fe-S cluster removal intramolecular disulfide bonds are formed.</text>
</comment>
<keyword evidence="14" id="KW-1185">Reference proteome</keyword>
<dbReference type="Pfam" id="PF02467">
    <property type="entry name" value="Whib"/>
    <property type="match status" value="1"/>
</dbReference>
<reference evidence="13 14" key="1">
    <citation type="submission" date="2024-10" db="EMBL/GenBank/DDBJ databases">
        <title>The Natural Products Discovery Center: Release of the First 8490 Sequenced Strains for Exploring Actinobacteria Biosynthetic Diversity.</title>
        <authorList>
            <person name="Kalkreuter E."/>
            <person name="Kautsar S.A."/>
            <person name="Yang D."/>
            <person name="Bader C.D."/>
            <person name="Teijaro C.N."/>
            <person name="Fluegel L."/>
            <person name="Davis C.M."/>
            <person name="Simpson J.R."/>
            <person name="Lauterbach L."/>
            <person name="Steele A.D."/>
            <person name="Gui C."/>
            <person name="Meng S."/>
            <person name="Li G."/>
            <person name="Viehrig K."/>
            <person name="Ye F."/>
            <person name="Su P."/>
            <person name="Kiefer A.F."/>
            <person name="Nichols A."/>
            <person name="Cepeda A.J."/>
            <person name="Yan W."/>
            <person name="Fan B."/>
            <person name="Jiang Y."/>
            <person name="Adhikari A."/>
            <person name="Zheng C.-J."/>
            <person name="Schuster L."/>
            <person name="Cowan T.M."/>
            <person name="Smanski M.J."/>
            <person name="Chevrette M.G."/>
            <person name="De Carvalho L.P.S."/>
            <person name="Shen B."/>
        </authorList>
    </citation>
    <scope>NUCLEOTIDE SEQUENCE [LARGE SCALE GENOMIC DNA]</scope>
    <source>
        <strain evidence="13 14">NPDC001390</strain>
    </source>
</reference>
<keyword evidence="6 11" id="KW-0411">Iron-sulfur</keyword>
<evidence type="ECO:0000256" key="2">
    <source>
        <dbReference type="ARBA" id="ARBA00006597"/>
    </source>
</evidence>
<dbReference type="PROSITE" id="PS51674">
    <property type="entry name" value="4FE4S_WBL"/>
    <property type="match status" value="1"/>
</dbReference>
<keyword evidence="4 11" id="KW-0479">Metal-binding</keyword>
<comment type="caution">
    <text evidence="13">The sequence shown here is derived from an EMBL/GenBank/DDBJ whole genome shotgun (WGS) entry which is preliminary data.</text>
</comment>
<dbReference type="RefSeq" id="WP_134037369.1">
    <property type="nucleotide sequence ID" value="NZ_BMVM01000005.1"/>
</dbReference>
<evidence type="ECO:0000256" key="11">
    <source>
        <dbReference type="HAMAP-Rule" id="MF_01479"/>
    </source>
</evidence>
<organism evidence="13 14">
    <name type="scientific">Streptomyces bluensis</name>
    <dbReference type="NCBI Taxonomy" id="33897"/>
    <lineage>
        <taxon>Bacteria</taxon>
        <taxon>Bacillati</taxon>
        <taxon>Actinomycetota</taxon>
        <taxon>Actinomycetes</taxon>
        <taxon>Kitasatosporales</taxon>
        <taxon>Streptomycetaceae</taxon>
        <taxon>Streptomyces</taxon>
    </lineage>
</organism>
<evidence type="ECO:0000259" key="12">
    <source>
        <dbReference type="PROSITE" id="PS51674"/>
    </source>
</evidence>
<gene>
    <name evidence="11" type="primary">whiB</name>
    <name evidence="13" type="ORF">ACFY1D_18520</name>
</gene>
<comment type="similarity">
    <text evidence="2 11">Belongs to the WhiB family.</text>
</comment>
<evidence type="ECO:0000313" key="13">
    <source>
        <dbReference type="EMBL" id="MFF4523393.1"/>
    </source>
</evidence>
<evidence type="ECO:0000256" key="6">
    <source>
        <dbReference type="ARBA" id="ARBA00023014"/>
    </source>
</evidence>
<dbReference type="PANTHER" id="PTHR38839:SF6">
    <property type="entry name" value="TRANSCRIPTIONAL REGULATOR WHIB1"/>
    <property type="match status" value="1"/>
</dbReference>
<keyword evidence="3 11" id="KW-0004">4Fe-4S</keyword>
<evidence type="ECO:0000256" key="10">
    <source>
        <dbReference type="ARBA" id="ARBA00023163"/>
    </source>
</evidence>
<keyword evidence="7 11" id="KW-0805">Transcription regulation</keyword>
<evidence type="ECO:0000256" key="9">
    <source>
        <dbReference type="ARBA" id="ARBA00023157"/>
    </source>
</evidence>
<keyword evidence="5 11" id="KW-0408">Iron</keyword>
<keyword evidence="8 11" id="KW-0238">DNA-binding</keyword>
<name>A0ABW6UKZ4_9ACTN</name>
<dbReference type="PANTHER" id="PTHR38839">
    <property type="entry name" value="TRANSCRIPTIONAL REGULATOR WHID-RELATED"/>
    <property type="match status" value="1"/>
</dbReference>
<accession>A0ABW6UKZ4</accession>
<protein>
    <recommendedName>
        <fullName evidence="11">Transcriptional regulator WhiB</fullName>
    </recommendedName>
</protein>
<comment type="PTM">
    <text evidence="11">The Fe-S cluster can be nitrosylated by nitric oxide (NO).</text>
</comment>
<feature type="binding site" evidence="11">
    <location>
        <position position="46"/>
    </location>
    <ligand>
        <name>[4Fe-4S] cluster</name>
        <dbReference type="ChEBI" id="CHEBI:49883"/>
    </ligand>
</feature>
<dbReference type="EMBL" id="JBIAWJ010000008">
    <property type="protein sequence ID" value="MFF4523393.1"/>
    <property type="molecule type" value="Genomic_DNA"/>
</dbReference>
<proteinExistence type="inferred from homology"/>
<evidence type="ECO:0000256" key="3">
    <source>
        <dbReference type="ARBA" id="ARBA00022485"/>
    </source>
</evidence>
<evidence type="ECO:0000256" key="7">
    <source>
        <dbReference type="ARBA" id="ARBA00023015"/>
    </source>
</evidence>
<keyword evidence="11" id="KW-0963">Cytoplasm</keyword>
<feature type="binding site" evidence="11">
    <location>
        <position position="9"/>
    </location>
    <ligand>
        <name>[4Fe-4S] cluster</name>
        <dbReference type="ChEBI" id="CHEBI:49883"/>
    </ligand>
</feature>
<comment type="subcellular location">
    <subcellularLocation>
        <location evidence="1 11">Cytoplasm</location>
    </subcellularLocation>
</comment>
<dbReference type="InterPro" id="IPR034768">
    <property type="entry name" value="4FE4S_WBL"/>
</dbReference>
<evidence type="ECO:0000256" key="8">
    <source>
        <dbReference type="ARBA" id="ARBA00023125"/>
    </source>
</evidence>
<feature type="domain" description="4Fe-4S Wbl-type" evidence="12">
    <location>
        <begin position="8"/>
        <end position="70"/>
    </location>
</feature>
<evidence type="ECO:0000313" key="14">
    <source>
        <dbReference type="Proteomes" id="UP001602058"/>
    </source>
</evidence>
<keyword evidence="10 11" id="KW-0804">Transcription</keyword>
<dbReference type="InterPro" id="IPR003482">
    <property type="entry name" value="Whib"/>
</dbReference>
<evidence type="ECO:0000256" key="5">
    <source>
        <dbReference type="ARBA" id="ARBA00023004"/>
    </source>
</evidence>
<dbReference type="HAMAP" id="MF_01479">
    <property type="entry name" value="WhiB"/>
    <property type="match status" value="1"/>
</dbReference>
<keyword evidence="9 11" id="KW-1015">Disulfide bond</keyword>
<dbReference type="Proteomes" id="UP001602058">
    <property type="component" value="Unassembled WGS sequence"/>
</dbReference>
<feature type="binding site" evidence="11">
    <location>
        <position position="40"/>
    </location>
    <ligand>
        <name>[4Fe-4S] cluster</name>
        <dbReference type="ChEBI" id="CHEBI:49883"/>
    </ligand>
</feature>
<sequence>MEWLWSAACAGEDPDLFFPVGTSGPALRDIAAAKHICSRCPVIRQCLTWALSSGQTAGVWGGLCEEERAALLRSARPAGNTARYETTRSNAP</sequence>
<feature type="binding site" evidence="11">
    <location>
        <position position="37"/>
    </location>
    <ligand>
        <name>[4Fe-4S] cluster</name>
        <dbReference type="ChEBI" id="CHEBI:49883"/>
    </ligand>
</feature>
<evidence type="ECO:0000256" key="4">
    <source>
        <dbReference type="ARBA" id="ARBA00022723"/>
    </source>
</evidence>
<comment type="function">
    <text evidence="11">Acts as a transcriptional regulator. Probably redox-responsive. The apo- but not holo-form probably binds DNA.</text>
</comment>
<evidence type="ECO:0000256" key="1">
    <source>
        <dbReference type="ARBA" id="ARBA00004496"/>
    </source>
</evidence>
<comment type="cofactor">
    <cofactor evidence="11">
        <name>[4Fe-4S] cluster</name>
        <dbReference type="ChEBI" id="CHEBI:49883"/>
    </cofactor>
    <text evidence="11">Binds 1 [4Fe-4S] cluster per subunit. Following nitrosylation of the [4Fe-4S] cluster binds 1 [4Fe-8(NO)] cluster per subunit.</text>
</comment>